<organism evidence="2 3">
    <name type="scientific">Suillus subaureus</name>
    <dbReference type="NCBI Taxonomy" id="48587"/>
    <lineage>
        <taxon>Eukaryota</taxon>
        <taxon>Fungi</taxon>
        <taxon>Dikarya</taxon>
        <taxon>Basidiomycota</taxon>
        <taxon>Agaricomycotina</taxon>
        <taxon>Agaricomycetes</taxon>
        <taxon>Agaricomycetidae</taxon>
        <taxon>Boletales</taxon>
        <taxon>Suillineae</taxon>
        <taxon>Suillaceae</taxon>
        <taxon>Suillus</taxon>
    </lineage>
</organism>
<evidence type="ECO:0000313" key="3">
    <source>
        <dbReference type="Proteomes" id="UP000807769"/>
    </source>
</evidence>
<dbReference type="RefSeq" id="XP_041198240.1">
    <property type="nucleotide sequence ID" value="XM_041343424.1"/>
</dbReference>
<dbReference type="AlphaFoldDB" id="A0A9P7EKK9"/>
<sequence length="464" mass="51880">MHGVGSPSHDTLKAVVVDRVATSSGPEVLASHSQGAVLDAADKVLPLSALPDGQVVINSAAVASTSSTPITGCGREAGAEPKINKVRVFGWDSDLRDLSSEDEDVDLDPDAKDSSTIKIRIPVLASQLPSGTSARVCGIKRCNIVLPPDYRWKICDYCRRYQREYQRIRMEKARRRMEDFSRIGTYESALVRDRPVPFPEEQTDKVTPTEGSRVCAVPRCHTRLLPVTEYRWKCCRVCRMRARNDARARRSTTGAILDLEDPVEQTSSMDVSPFPAFQNRSVLLSEFRMMLEQFLEAQILYLRMKLQTAGEKALLRLDPVLFAFDGEYSMVTGQREYQDNVQGKSGPECIQEEEMKKEAVSTVRELDSALLTEFKPTEGFRIKTGGVIMRYKCALELIIPLRPLPKTTDSKDTNTSTPSENDTSPSHVPYMKSVFGELEVAIVPDDSHSILVGRRTIIRFRMLG</sequence>
<proteinExistence type="predicted"/>
<feature type="region of interest" description="Disordered" evidence="1">
    <location>
        <begin position="406"/>
        <end position="428"/>
    </location>
</feature>
<reference evidence="2" key="1">
    <citation type="journal article" date="2020" name="New Phytol.">
        <title>Comparative genomics reveals dynamic genome evolution in host specialist ectomycorrhizal fungi.</title>
        <authorList>
            <person name="Lofgren L.A."/>
            <person name="Nguyen N.H."/>
            <person name="Vilgalys R."/>
            <person name="Ruytinx J."/>
            <person name="Liao H.L."/>
            <person name="Branco S."/>
            <person name="Kuo A."/>
            <person name="LaButti K."/>
            <person name="Lipzen A."/>
            <person name="Andreopoulos W."/>
            <person name="Pangilinan J."/>
            <person name="Riley R."/>
            <person name="Hundley H."/>
            <person name="Na H."/>
            <person name="Barry K."/>
            <person name="Grigoriev I.V."/>
            <person name="Stajich J.E."/>
            <person name="Kennedy P.G."/>
        </authorList>
    </citation>
    <scope>NUCLEOTIDE SEQUENCE</scope>
    <source>
        <strain evidence="2">MN1</strain>
    </source>
</reference>
<comment type="caution">
    <text evidence="2">The sequence shown here is derived from an EMBL/GenBank/DDBJ whole genome shotgun (WGS) entry which is preliminary data.</text>
</comment>
<evidence type="ECO:0000256" key="1">
    <source>
        <dbReference type="SAM" id="MobiDB-lite"/>
    </source>
</evidence>
<accession>A0A9P7EKK9</accession>
<gene>
    <name evidence="2" type="ORF">BJ212DRAFT_532752</name>
</gene>
<name>A0A9P7EKK9_9AGAM</name>
<protein>
    <submittedName>
        <fullName evidence="2">Uncharacterized protein</fullName>
    </submittedName>
</protein>
<dbReference type="EMBL" id="JABBWG010000003">
    <property type="protein sequence ID" value="KAG1824523.1"/>
    <property type="molecule type" value="Genomic_DNA"/>
</dbReference>
<evidence type="ECO:0000313" key="2">
    <source>
        <dbReference type="EMBL" id="KAG1824523.1"/>
    </source>
</evidence>
<dbReference type="Proteomes" id="UP000807769">
    <property type="component" value="Unassembled WGS sequence"/>
</dbReference>
<keyword evidence="3" id="KW-1185">Reference proteome</keyword>
<dbReference type="GeneID" id="64637440"/>
<dbReference type="OrthoDB" id="3266602at2759"/>